<dbReference type="InterPro" id="IPR011990">
    <property type="entry name" value="TPR-like_helical_dom_sf"/>
</dbReference>
<proteinExistence type="predicted"/>
<evidence type="ECO:0000313" key="1">
    <source>
        <dbReference type="EMBL" id="NEU74729.1"/>
    </source>
</evidence>
<reference evidence="1 2" key="1">
    <citation type="journal article" date="2015" name="Genome Announc.">
        <title>Draft Genome Sequence of Cyanobacterium Hassallia byssoidea Strain VB512170, Isolated from Monuments in India.</title>
        <authorList>
            <person name="Singh D."/>
            <person name="Chandrababunaidu M.M."/>
            <person name="Panda A."/>
            <person name="Sen D."/>
            <person name="Bhattacharyya S."/>
            <person name="Adhikary S.P."/>
            <person name="Tripathy S."/>
        </authorList>
    </citation>
    <scope>NUCLEOTIDE SEQUENCE [LARGE SCALE GENOMIC DNA]</scope>
    <source>
        <strain evidence="1 2">VB512170</strain>
    </source>
</reference>
<organism evidence="1 2">
    <name type="scientific">Hassallia byssoidea VB512170</name>
    <dbReference type="NCBI Taxonomy" id="1304833"/>
    <lineage>
        <taxon>Bacteria</taxon>
        <taxon>Bacillati</taxon>
        <taxon>Cyanobacteriota</taxon>
        <taxon>Cyanophyceae</taxon>
        <taxon>Nostocales</taxon>
        <taxon>Tolypothrichaceae</taxon>
        <taxon>Hassallia</taxon>
    </lineage>
</organism>
<dbReference type="RefSeq" id="WP_039747311.1">
    <property type="nucleotide sequence ID" value="NZ_JTCM02000048.1"/>
</dbReference>
<protein>
    <recommendedName>
        <fullName evidence="3">TPR-like protein</fullName>
    </recommendedName>
</protein>
<keyword evidence="2" id="KW-1185">Reference proteome</keyword>
<name>A0A846HD64_9CYAN</name>
<accession>A0A846HD64</accession>
<dbReference type="AlphaFoldDB" id="A0A846HD64"/>
<sequence length="604" mass="71110">MEKESENRLKHFAALKSKYQAIKYEDSSPCSLLYLMLRKADLGIELTELEFDWLKEHKLFETVETICQKQQSRTEELIKLESEFYHLKSQYKVPKFWLGFKDNISVPLYPILWKLNSEYALTNPEIEWLEKNRLGGTVAIAHEMKLKRHFFVLKAKYQATKYEGLSPNSPLYKILKKLEIKERVSYPELEWLTNRELFETIKIFEQQESAREVEFSQLKAKYQAIKQPDTSLSSPLYPILQKLDADKKLINSEIYWLEQHGFTETISIANELEQKQEFAAFKAKYKASRYEDSSCSSHLYKVLKRLDLENYLSQQDINFLKKRKLSETIAIANEKYAYILNKKVESGELLSEAEIDWLKQNDREDIITFAKQKHFATLKKKYALVDPANQLPIEPFYTIMLKLEKKERLVPLLVVQLIEQNLLSRDGKIAIAHYKLEADFYEQEFQRTGHKWHIPTASSYWRKADEPERALQLTNLDLSSIRESNLKSAILVTRGAAFRDIDDLFNAESSAKKAIEYHPQSYQPYTLLGAIYYDKGEYSTGDYYFEEAVKRGAKTEEIDDEIKRVLRSTKDENKRQYAVNYLLKKDSQRYAWAKSYLKKPKNQA</sequence>
<dbReference type="SUPFAM" id="SSF48452">
    <property type="entry name" value="TPR-like"/>
    <property type="match status" value="1"/>
</dbReference>
<dbReference type="EMBL" id="JTCM02000048">
    <property type="protein sequence ID" value="NEU74729.1"/>
    <property type="molecule type" value="Genomic_DNA"/>
</dbReference>
<evidence type="ECO:0008006" key="3">
    <source>
        <dbReference type="Google" id="ProtNLM"/>
    </source>
</evidence>
<evidence type="ECO:0000313" key="2">
    <source>
        <dbReference type="Proteomes" id="UP000031549"/>
    </source>
</evidence>
<dbReference type="Proteomes" id="UP000031549">
    <property type="component" value="Unassembled WGS sequence"/>
</dbReference>
<comment type="caution">
    <text evidence="1">The sequence shown here is derived from an EMBL/GenBank/DDBJ whole genome shotgun (WGS) entry which is preliminary data.</text>
</comment>
<gene>
    <name evidence="1" type="ORF">PI95_019750</name>
</gene>
<dbReference type="Gene3D" id="1.25.40.10">
    <property type="entry name" value="Tetratricopeptide repeat domain"/>
    <property type="match status" value="1"/>
</dbReference>